<dbReference type="GO" id="GO:0046872">
    <property type="term" value="F:metal ion binding"/>
    <property type="evidence" value="ECO:0007669"/>
    <property type="project" value="UniProtKB-KW"/>
</dbReference>
<keyword evidence="3" id="KW-0808">Transferase</keyword>
<evidence type="ECO:0008006" key="8">
    <source>
        <dbReference type="Google" id="ProtNLM"/>
    </source>
</evidence>
<accession>A0A813J7E6</accession>
<evidence type="ECO:0000313" key="6">
    <source>
        <dbReference type="EMBL" id="CAE8665430.1"/>
    </source>
</evidence>
<sequence>VAFLADPRPPRAPGVEPPGSSSYSVLSMSPPALPESVRLKWRHLLRGRGLQIAAPAPAAATASRASPSDPSLGTSASWQECLERGGGLAHVALSADLAQIDGLIVTLQSAWNASGVNASRLCFHALALPHQRDFVVEGLRCAFGDALLPQPGPSDVIKAFQLRGTARLLVHALNASRVWSEAGLKEPASDGTPQPGDVMLGESDLSLALRSDTGNLGSVHNFARFSLHNLLPGLARVIYLDVDVVVKGDLGELFDVPLRTVAGAPGMVAAVQRSNQPLRTYVDVLQPAVPNWLPSEAPSFNAGVMVVDLDRWRRLHASKLVAEWLALNARKRLWLHGSQPPLLLLFHDEVVPLHWSWNVDGLGHRLNYPKDVLREAKVLHWTGPLKPWRHHGVNRFLWESHTQEYCPQYSFREHTTTCRPDSWFC</sequence>
<evidence type="ECO:0000256" key="5">
    <source>
        <dbReference type="SAM" id="MobiDB-lite"/>
    </source>
</evidence>
<organism evidence="6 7">
    <name type="scientific">Polarella glacialis</name>
    <name type="common">Dinoflagellate</name>
    <dbReference type="NCBI Taxonomy" id="89957"/>
    <lineage>
        <taxon>Eukaryota</taxon>
        <taxon>Sar</taxon>
        <taxon>Alveolata</taxon>
        <taxon>Dinophyceae</taxon>
        <taxon>Suessiales</taxon>
        <taxon>Suessiaceae</taxon>
        <taxon>Polarella</taxon>
    </lineage>
</organism>
<feature type="region of interest" description="Disordered" evidence="5">
    <location>
        <begin position="1"/>
        <end position="27"/>
    </location>
</feature>
<dbReference type="AlphaFoldDB" id="A0A813J7E6"/>
<dbReference type="GO" id="GO:0016757">
    <property type="term" value="F:glycosyltransferase activity"/>
    <property type="evidence" value="ECO:0007669"/>
    <property type="project" value="UniProtKB-KW"/>
</dbReference>
<feature type="region of interest" description="Disordered" evidence="5">
    <location>
        <begin position="56"/>
        <end position="76"/>
    </location>
</feature>
<feature type="compositionally biased region" description="Low complexity" evidence="5">
    <location>
        <begin position="56"/>
        <end position="71"/>
    </location>
</feature>
<dbReference type="PANTHER" id="PTHR13778">
    <property type="entry name" value="GLYCOSYLTRANSFERASE 8 DOMAIN-CONTAINING PROTEIN"/>
    <property type="match status" value="1"/>
</dbReference>
<gene>
    <name evidence="6" type="ORF">PGLA2088_LOCUS15914</name>
</gene>
<dbReference type="SUPFAM" id="SSF53448">
    <property type="entry name" value="Nucleotide-diphospho-sugar transferases"/>
    <property type="match status" value="1"/>
</dbReference>
<dbReference type="GO" id="GO:0005794">
    <property type="term" value="C:Golgi apparatus"/>
    <property type="evidence" value="ECO:0007669"/>
    <property type="project" value="TreeGrafter"/>
</dbReference>
<evidence type="ECO:0000256" key="3">
    <source>
        <dbReference type="ARBA" id="ARBA00022679"/>
    </source>
</evidence>
<dbReference type="EMBL" id="CAJNNW010019921">
    <property type="protein sequence ID" value="CAE8665430.1"/>
    <property type="molecule type" value="Genomic_DNA"/>
</dbReference>
<evidence type="ECO:0000313" key="7">
    <source>
        <dbReference type="Proteomes" id="UP000626109"/>
    </source>
</evidence>
<evidence type="ECO:0000256" key="4">
    <source>
        <dbReference type="ARBA" id="ARBA00022723"/>
    </source>
</evidence>
<dbReference type="InterPro" id="IPR002495">
    <property type="entry name" value="Glyco_trans_8"/>
</dbReference>
<evidence type="ECO:0000256" key="2">
    <source>
        <dbReference type="ARBA" id="ARBA00022676"/>
    </source>
</evidence>
<keyword evidence="2" id="KW-0328">Glycosyltransferase</keyword>
<feature type="non-terminal residue" evidence="6">
    <location>
        <position position="425"/>
    </location>
</feature>
<dbReference type="PANTHER" id="PTHR13778:SF47">
    <property type="entry name" value="LIPOPOLYSACCHARIDE 1,3-GALACTOSYLTRANSFERASE"/>
    <property type="match status" value="1"/>
</dbReference>
<dbReference type="InterPro" id="IPR029044">
    <property type="entry name" value="Nucleotide-diphossugar_trans"/>
</dbReference>
<comment type="caution">
    <text evidence="6">The sequence shown here is derived from an EMBL/GenBank/DDBJ whole genome shotgun (WGS) entry which is preliminary data.</text>
</comment>
<name>A0A813J7E6_POLGL</name>
<reference evidence="6" key="1">
    <citation type="submission" date="2021-02" db="EMBL/GenBank/DDBJ databases">
        <authorList>
            <person name="Dougan E. K."/>
            <person name="Rhodes N."/>
            <person name="Thang M."/>
            <person name="Chan C."/>
        </authorList>
    </citation>
    <scope>NUCLEOTIDE SEQUENCE</scope>
</reference>
<dbReference type="Pfam" id="PF01501">
    <property type="entry name" value="Glyco_transf_8"/>
    <property type="match status" value="1"/>
</dbReference>
<feature type="compositionally biased region" description="Low complexity" evidence="5">
    <location>
        <begin position="17"/>
        <end position="27"/>
    </location>
</feature>
<dbReference type="Gene3D" id="3.90.550.10">
    <property type="entry name" value="Spore Coat Polysaccharide Biosynthesis Protein SpsA, Chain A"/>
    <property type="match status" value="1"/>
</dbReference>
<dbReference type="InterPro" id="IPR050748">
    <property type="entry name" value="Glycosyltrans_8_dom-fam"/>
</dbReference>
<keyword evidence="4" id="KW-0479">Metal-binding</keyword>
<proteinExistence type="inferred from homology"/>
<comment type="similarity">
    <text evidence="1">Belongs to the glycosyltransferase 8 family.</text>
</comment>
<protein>
    <recommendedName>
        <fullName evidence="8">Hexosyltransferase</fullName>
    </recommendedName>
</protein>
<dbReference type="Proteomes" id="UP000626109">
    <property type="component" value="Unassembled WGS sequence"/>
</dbReference>
<evidence type="ECO:0000256" key="1">
    <source>
        <dbReference type="ARBA" id="ARBA00006351"/>
    </source>
</evidence>